<sequence>MGRPKLHKTPEEKVLAARAYRAKYYERHKAEINKKLKAKRVCTAAPAGSLSGKPLGKPSTTTSQEYSVKLLSRR</sequence>
<dbReference type="EMBL" id="MU266925">
    <property type="protein sequence ID" value="KAH7917832.1"/>
    <property type="molecule type" value="Genomic_DNA"/>
</dbReference>
<keyword evidence="2" id="KW-1185">Reference proteome</keyword>
<protein>
    <submittedName>
        <fullName evidence="1">Uncharacterized protein</fullName>
    </submittedName>
</protein>
<evidence type="ECO:0000313" key="2">
    <source>
        <dbReference type="Proteomes" id="UP000790709"/>
    </source>
</evidence>
<name>A0ACB8AX18_9AGAM</name>
<dbReference type="Proteomes" id="UP000790709">
    <property type="component" value="Unassembled WGS sequence"/>
</dbReference>
<reference evidence="1" key="1">
    <citation type="journal article" date="2021" name="New Phytol.">
        <title>Evolutionary innovations through gain and loss of genes in the ectomycorrhizal Boletales.</title>
        <authorList>
            <person name="Wu G."/>
            <person name="Miyauchi S."/>
            <person name="Morin E."/>
            <person name="Kuo A."/>
            <person name="Drula E."/>
            <person name="Varga T."/>
            <person name="Kohler A."/>
            <person name="Feng B."/>
            <person name="Cao Y."/>
            <person name="Lipzen A."/>
            <person name="Daum C."/>
            <person name="Hundley H."/>
            <person name="Pangilinan J."/>
            <person name="Johnson J."/>
            <person name="Barry K."/>
            <person name="LaButti K."/>
            <person name="Ng V."/>
            <person name="Ahrendt S."/>
            <person name="Min B."/>
            <person name="Choi I.G."/>
            <person name="Park H."/>
            <person name="Plett J.M."/>
            <person name="Magnuson J."/>
            <person name="Spatafora J.W."/>
            <person name="Nagy L.G."/>
            <person name="Henrissat B."/>
            <person name="Grigoriev I.V."/>
            <person name="Yang Z.L."/>
            <person name="Xu J."/>
            <person name="Martin F.M."/>
        </authorList>
    </citation>
    <scope>NUCLEOTIDE SEQUENCE</scope>
    <source>
        <strain evidence="1">KUC20120723A-06</strain>
    </source>
</reference>
<evidence type="ECO:0000313" key="1">
    <source>
        <dbReference type="EMBL" id="KAH7917832.1"/>
    </source>
</evidence>
<accession>A0ACB8AX18</accession>
<organism evidence="1 2">
    <name type="scientific">Leucogyrophana mollusca</name>
    <dbReference type="NCBI Taxonomy" id="85980"/>
    <lineage>
        <taxon>Eukaryota</taxon>
        <taxon>Fungi</taxon>
        <taxon>Dikarya</taxon>
        <taxon>Basidiomycota</taxon>
        <taxon>Agaricomycotina</taxon>
        <taxon>Agaricomycetes</taxon>
        <taxon>Agaricomycetidae</taxon>
        <taxon>Boletales</taxon>
        <taxon>Boletales incertae sedis</taxon>
        <taxon>Leucogyrophana</taxon>
    </lineage>
</organism>
<gene>
    <name evidence="1" type="ORF">BV22DRAFT_1135086</name>
</gene>
<proteinExistence type="predicted"/>
<comment type="caution">
    <text evidence="1">The sequence shown here is derived from an EMBL/GenBank/DDBJ whole genome shotgun (WGS) entry which is preliminary data.</text>
</comment>